<evidence type="ECO:0000313" key="11">
    <source>
        <dbReference type="Proteomes" id="UP001430755"/>
    </source>
</evidence>
<feature type="transmembrane region" description="Helical" evidence="9">
    <location>
        <begin position="309"/>
        <end position="330"/>
    </location>
</feature>
<dbReference type="PANTHER" id="PTHR30588">
    <property type="entry name" value="BRANCHED-CHAIN AMINO ACID TRANSPORT SYSTEM 2 CARRIER PROTEIN"/>
    <property type="match status" value="1"/>
</dbReference>
<feature type="transmembrane region" description="Helical" evidence="9">
    <location>
        <begin position="113"/>
        <end position="132"/>
    </location>
</feature>
<keyword evidence="3" id="KW-0813">Transport</keyword>
<dbReference type="EMBL" id="JAJMLW010000002">
    <property type="protein sequence ID" value="MCI2241895.1"/>
    <property type="molecule type" value="Genomic_DNA"/>
</dbReference>
<comment type="subcellular location">
    <subcellularLocation>
        <location evidence="1">Cell membrane</location>
        <topology evidence="1">Multi-pass membrane protein</topology>
    </subcellularLocation>
</comment>
<evidence type="ECO:0000256" key="9">
    <source>
        <dbReference type="SAM" id="Phobius"/>
    </source>
</evidence>
<evidence type="ECO:0000256" key="7">
    <source>
        <dbReference type="ARBA" id="ARBA00022989"/>
    </source>
</evidence>
<dbReference type="RefSeq" id="WP_242164585.1">
    <property type="nucleotide sequence ID" value="NZ_JAJMLW010000002.1"/>
</dbReference>
<evidence type="ECO:0000313" key="10">
    <source>
        <dbReference type="EMBL" id="MCI2241895.1"/>
    </source>
</evidence>
<feature type="transmembrane region" description="Helical" evidence="9">
    <location>
        <begin position="220"/>
        <end position="242"/>
    </location>
</feature>
<comment type="caution">
    <text evidence="10">The sequence shown here is derived from an EMBL/GenBank/DDBJ whole genome shotgun (WGS) entry which is preliminary data.</text>
</comment>
<dbReference type="Pfam" id="PF05525">
    <property type="entry name" value="Branch_AA_trans"/>
    <property type="match status" value="1"/>
</dbReference>
<keyword evidence="8 9" id="KW-0472">Membrane</keyword>
<dbReference type="PANTHER" id="PTHR30588:SF0">
    <property type="entry name" value="BRANCHED-CHAIN AMINO ACID PERMEASE BRNQ"/>
    <property type="match status" value="1"/>
</dbReference>
<keyword evidence="4" id="KW-1003">Cell membrane</keyword>
<feature type="transmembrane region" description="Helical" evidence="9">
    <location>
        <begin position="336"/>
        <end position="354"/>
    </location>
</feature>
<keyword evidence="5 9" id="KW-0812">Transmembrane</keyword>
<organism evidence="10 11">
    <name type="scientific">Adlercreutzia faecimuris</name>
    <dbReference type="NCBI Taxonomy" id="2897341"/>
    <lineage>
        <taxon>Bacteria</taxon>
        <taxon>Bacillati</taxon>
        <taxon>Actinomycetota</taxon>
        <taxon>Coriobacteriia</taxon>
        <taxon>Eggerthellales</taxon>
        <taxon>Eggerthellaceae</taxon>
        <taxon>Adlercreutzia</taxon>
    </lineage>
</organism>
<feature type="transmembrane region" description="Helical" evidence="9">
    <location>
        <begin position="36"/>
        <end position="60"/>
    </location>
</feature>
<keyword evidence="6" id="KW-0029">Amino-acid transport</keyword>
<feature type="transmembrane region" description="Helical" evidence="9">
    <location>
        <begin position="399"/>
        <end position="416"/>
    </location>
</feature>
<feature type="transmembrane region" description="Helical" evidence="9">
    <location>
        <begin position="182"/>
        <end position="200"/>
    </location>
</feature>
<accession>A0ABS9WGI6</accession>
<evidence type="ECO:0000256" key="3">
    <source>
        <dbReference type="ARBA" id="ARBA00022448"/>
    </source>
</evidence>
<evidence type="ECO:0000256" key="2">
    <source>
        <dbReference type="ARBA" id="ARBA00008540"/>
    </source>
</evidence>
<dbReference type="NCBIfam" id="TIGR00796">
    <property type="entry name" value="livcs"/>
    <property type="match status" value="1"/>
</dbReference>
<evidence type="ECO:0000256" key="1">
    <source>
        <dbReference type="ARBA" id="ARBA00004651"/>
    </source>
</evidence>
<evidence type="ECO:0000256" key="5">
    <source>
        <dbReference type="ARBA" id="ARBA00022692"/>
    </source>
</evidence>
<dbReference type="Proteomes" id="UP001430755">
    <property type="component" value="Unassembled WGS sequence"/>
</dbReference>
<keyword evidence="7 9" id="KW-1133">Transmembrane helix</keyword>
<comment type="similarity">
    <text evidence="2">Belongs to the branched chain amino acid transporter family.</text>
</comment>
<evidence type="ECO:0000256" key="8">
    <source>
        <dbReference type="ARBA" id="ARBA00023136"/>
    </source>
</evidence>
<feature type="transmembrane region" description="Helical" evidence="9">
    <location>
        <begin position="361"/>
        <end position="379"/>
    </location>
</feature>
<reference evidence="10" key="1">
    <citation type="submission" date="2021-11" db="EMBL/GenBank/DDBJ databases">
        <title>A Novel Adlercreutzia Species, isolated from a Allomyrina dichotoma larva feces.</title>
        <authorList>
            <person name="Suh M.K."/>
        </authorList>
    </citation>
    <scope>NUCLEOTIDE SEQUENCE</scope>
    <source>
        <strain evidence="10">JBNU-10</strain>
    </source>
</reference>
<sequence>MRKDALVTGLALFAMFFGAGNLIFPPYLGMTSGSEWLVGFACFIFVDVVLSCVGIFALNAAGGANAAIEGTLGRVPGLIMNTAAILCTGVLIATPRTAATTYEMAVMPLFGDGMGLALFSVLFFALVLALTFRQSRVVGIIGKVLTPLLVLGIIVLVVAGIVSPIGDIGAPRSVHVAQDGILAGYQAMDIIACVGFAIVVQDAIRADGYTARRSQMKVMALASCVAGVLLALIYGGLTYLGAMTGLSFGPELNQAQLIVEITKHLMGEAGVVVLGVVVGLACLTTAIGLTGATAAYFERVTRGRLPYRAGVLIVIGCGLLICNLGLEAIIALATPILSVVCPPFMTTVVLILFLRRIHTTWAYKGAALGALLASLVIVAHDSFGLAPFVTALPLYEFGFSWLPFAVAGGVIGWLAAKPAGRARDLLDAPVEKAVEAEGSPIG</sequence>
<proteinExistence type="inferred from homology"/>
<protein>
    <submittedName>
        <fullName evidence="10">Branched-chain amino acid transport system II carrier protein</fullName>
    </submittedName>
</protein>
<gene>
    <name evidence="10" type="primary">brnQ</name>
    <name evidence="10" type="ORF">LPT13_05970</name>
</gene>
<evidence type="ECO:0000256" key="6">
    <source>
        <dbReference type="ARBA" id="ARBA00022970"/>
    </source>
</evidence>
<keyword evidence="11" id="KW-1185">Reference proteome</keyword>
<name>A0ABS9WGI6_9ACTN</name>
<feature type="transmembrane region" description="Helical" evidence="9">
    <location>
        <begin position="271"/>
        <end position="297"/>
    </location>
</feature>
<dbReference type="InterPro" id="IPR004685">
    <property type="entry name" value="Brnchd-chn_aa_trnsp_Livcs"/>
</dbReference>
<feature type="transmembrane region" description="Helical" evidence="9">
    <location>
        <begin position="5"/>
        <end position="24"/>
    </location>
</feature>
<feature type="transmembrane region" description="Helical" evidence="9">
    <location>
        <begin position="144"/>
        <end position="162"/>
    </location>
</feature>
<evidence type="ECO:0000256" key="4">
    <source>
        <dbReference type="ARBA" id="ARBA00022475"/>
    </source>
</evidence>
<feature type="transmembrane region" description="Helical" evidence="9">
    <location>
        <begin position="72"/>
        <end position="93"/>
    </location>
</feature>